<keyword evidence="6 12" id="KW-1003">Cell membrane</keyword>
<dbReference type="Pfam" id="PF02687">
    <property type="entry name" value="FtsX"/>
    <property type="match status" value="1"/>
</dbReference>
<keyword evidence="17" id="KW-1185">Reference proteome</keyword>
<dbReference type="GO" id="GO:0051301">
    <property type="term" value="P:cell division"/>
    <property type="evidence" value="ECO:0007669"/>
    <property type="project" value="UniProtKB-KW"/>
</dbReference>
<evidence type="ECO:0000313" key="17">
    <source>
        <dbReference type="Proteomes" id="UP000535890"/>
    </source>
</evidence>
<evidence type="ECO:0000256" key="1">
    <source>
        <dbReference type="ARBA" id="ARBA00003552"/>
    </source>
</evidence>
<evidence type="ECO:0000259" key="15">
    <source>
        <dbReference type="Pfam" id="PF18075"/>
    </source>
</evidence>
<dbReference type="PANTHER" id="PTHR47755">
    <property type="entry name" value="CELL DIVISION PROTEIN FTSX"/>
    <property type="match status" value="1"/>
</dbReference>
<keyword evidence="8 13" id="KW-0812">Transmembrane</keyword>
<comment type="similarity">
    <text evidence="3 12">Belongs to the ABC-4 integral membrane protein family. FtsX subfamily.</text>
</comment>
<dbReference type="RefSeq" id="WP_343054391.1">
    <property type="nucleotide sequence ID" value="NZ_BAABHP010000023.1"/>
</dbReference>
<protein>
    <recommendedName>
        <fullName evidence="5 12">Cell division protein FtsX</fullName>
    </recommendedName>
</protein>
<evidence type="ECO:0000259" key="14">
    <source>
        <dbReference type="Pfam" id="PF02687"/>
    </source>
</evidence>
<dbReference type="AlphaFoldDB" id="A0A7Y9E1X5"/>
<evidence type="ECO:0000256" key="7">
    <source>
        <dbReference type="ARBA" id="ARBA00022618"/>
    </source>
</evidence>
<evidence type="ECO:0000313" key="16">
    <source>
        <dbReference type="EMBL" id="NYD39522.1"/>
    </source>
</evidence>
<feature type="transmembrane region" description="Helical" evidence="13">
    <location>
        <begin position="20"/>
        <end position="43"/>
    </location>
</feature>
<name>A0A7Y9E1X5_9PSEU</name>
<dbReference type="InterPro" id="IPR047929">
    <property type="entry name" value="FtsX_actino"/>
</dbReference>
<dbReference type="Gene3D" id="3.30.70.3040">
    <property type="match status" value="1"/>
</dbReference>
<sequence>MNGLGFVWREAVAGLRRNVTMSVAMMLTTAISLGMLGAGLLAVRTIDRTQDLYYSQLAVQVALDEPTSAGDPDCGSPVCSGLREQLQADPLVAGVTYESRDAAYQRFLRIYAGQSILQLVRPQSLPATLRVTLKDPTRGDALVAEYAQRPGVRNVVDQRRLVEDLFTFLGSVRNAAFGLASVQALAALLLISNTIQVSAFTRRTEVGIMRLVGATRWYTQVPFLIEAVITGVVGAVLATGGLVLGKLFFIDRLLSGRLISNAIPAVGMSDVLLFVAPLLIVIGAVIAAATGYVTLRLYVRS</sequence>
<comment type="subunit">
    <text evidence="4">Forms a membrane-associated complex with FtsE.</text>
</comment>
<feature type="domain" description="FtsX extracellular" evidence="15">
    <location>
        <begin position="72"/>
        <end position="155"/>
    </location>
</feature>
<dbReference type="NCBIfam" id="NF038346">
    <property type="entry name" value="FtsX_actino"/>
    <property type="match status" value="1"/>
</dbReference>
<gene>
    <name evidence="16" type="ORF">BJ983_005624</name>
</gene>
<evidence type="ECO:0000256" key="9">
    <source>
        <dbReference type="ARBA" id="ARBA00022989"/>
    </source>
</evidence>
<evidence type="ECO:0000256" key="11">
    <source>
        <dbReference type="ARBA" id="ARBA00023306"/>
    </source>
</evidence>
<evidence type="ECO:0000256" key="10">
    <source>
        <dbReference type="ARBA" id="ARBA00023136"/>
    </source>
</evidence>
<dbReference type="InterPro" id="IPR003838">
    <property type="entry name" value="ABC3_permease_C"/>
</dbReference>
<dbReference type="InterPro" id="IPR040690">
    <property type="entry name" value="FtsX_ECD"/>
</dbReference>
<accession>A0A7Y9E1X5</accession>
<evidence type="ECO:0000256" key="2">
    <source>
        <dbReference type="ARBA" id="ARBA00004651"/>
    </source>
</evidence>
<keyword evidence="9 13" id="KW-1133">Transmembrane helix</keyword>
<reference evidence="16 17" key="1">
    <citation type="submission" date="2020-07" db="EMBL/GenBank/DDBJ databases">
        <title>Sequencing the genomes of 1000 actinobacteria strains.</title>
        <authorList>
            <person name="Klenk H.-P."/>
        </authorList>
    </citation>
    <scope>NUCLEOTIDE SEQUENCE [LARGE SCALE GENOMIC DNA]</scope>
    <source>
        <strain evidence="16 17">DSM 45772</strain>
    </source>
</reference>
<dbReference type="GO" id="GO:0005886">
    <property type="term" value="C:plasma membrane"/>
    <property type="evidence" value="ECO:0007669"/>
    <property type="project" value="UniProtKB-SubCell"/>
</dbReference>
<dbReference type="PIRSF" id="PIRSF003097">
    <property type="entry name" value="FtsX"/>
    <property type="match status" value="1"/>
</dbReference>
<keyword evidence="7 12" id="KW-0132">Cell division</keyword>
<comment type="subcellular location">
    <subcellularLocation>
        <location evidence="2">Cell membrane</location>
        <topology evidence="2">Multi-pass membrane protein</topology>
    </subcellularLocation>
</comment>
<dbReference type="InterPro" id="IPR004513">
    <property type="entry name" value="FtsX"/>
</dbReference>
<evidence type="ECO:0000256" key="6">
    <source>
        <dbReference type="ARBA" id="ARBA00022475"/>
    </source>
</evidence>
<evidence type="ECO:0000256" key="3">
    <source>
        <dbReference type="ARBA" id="ARBA00007379"/>
    </source>
</evidence>
<evidence type="ECO:0000256" key="12">
    <source>
        <dbReference type="PIRNR" id="PIRNR003097"/>
    </source>
</evidence>
<feature type="transmembrane region" description="Helical" evidence="13">
    <location>
        <begin position="175"/>
        <end position="201"/>
    </location>
</feature>
<dbReference type="PANTHER" id="PTHR47755:SF1">
    <property type="entry name" value="CELL DIVISION PROTEIN FTSX"/>
    <property type="match status" value="1"/>
</dbReference>
<dbReference type="Pfam" id="PF18075">
    <property type="entry name" value="FtsX_ECD"/>
    <property type="match status" value="1"/>
</dbReference>
<organism evidence="16 17">
    <name type="scientific">Actinomycetospora corticicola</name>
    <dbReference type="NCBI Taxonomy" id="663602"/>
    <lineage>
        <taxon>Bacteria</taxon>
        <taxon>Bacillati</taxon>
        <taxon>Actinomycetota</taxon>
        <taxon>Actinomycetes</taxon>
        <taxon>Pseudonocardiales</taxon>
        <taxon>Pseudonocardiaceae</taxon>
        <taxon>Actinomycetospora</taxon>
    </lineage>
</organism>
<evidence type="ECO:0000256" key="4">
    <source>
        <dbReference type="ARBA" id="ARBA00011160"/>
    </source>
</evidence>
<feature type="transmembrane region" description="Helical" evidence="13">
    <location>
        <begin position="271"/>
        <end position="295"/>
    </location>
</feature>
<keyword evidence="10 12" id="KW-0472">Membrane</keyword>
<proteinExistence type="inferred from homology"/>
<dbReference type="Proteomes" id="UP000535890">
    <property type="component" value="Unassembled WGS sequence"/>
</dbReference>
<dbReference type="EMBL" id="JACCBN010000001">
    <property type="protein sequence ID" value="NYD39522.1"/>
    <property type="molecule type" value="Genomic_DNA"/>
</dbReference>
<comment type="caution">
    <text evidence="16">The sequence shown here is derived from an EMBL/GenBank/DDBJ whole genome shotgun (WGS) entry which is preliminary data.</text>
</comment>
<evidence type="ECO:0000256" key="5">
    <source>
        <dbReference type="ARBA" id="ARBA00021907"/>
    </source>
</evidence>
<evidence type="ECO:0000256" key="13">
    <source>
        <dbReference type="SAM" id="Phobius"/>
    </source>
</evidence>
<comment type="function">
    <text evidence="1">Part of the ABC transporter FtsEX involved in cellular division.</text>
</comment>
<feature type="domain" description="ABC3 transporter permease C-terminal" evidence="14">
    <location>
        <begin position="180"/>
        <end position="288"/>
    </location>
</feature>
<keyword evidence="11 12" id="KW-0131">Cell cycle</keyword>
<feature type="transmembrane region" description="Helical" evidence="13">
    <location>
        <begin position="221"/>
        <end position="250"/>
    </location>
</feature>
<evidence type="ECO:0000256" key="8">
    <source>
        <dbReference type="ARBA" id="ARBA00022692"/>
    </source>
</evidence>